<protein>
    <submittedName>
        <fullName evidence="2">Uncharacterized protein</fullName>
    </submittedName>
</protein>
<keyword evidence="1" id="KW-1133">Transmembrane helix</keyword>
<feature type="transmembrane region" description="Helical" evidence="1">
    <location>
        <begin position="379"/>
        <end position="401"/>
    </location>
</feature>
<evidence type="ECO:0000256" key="1">
    <source>
        <dbReference type="SAM" id="Phobius"/>
    </source>
</evidence>
<dbReference type="AlphaFoldDB" id="A0A8J7YR89"/>
<feature type="transmembrane region" description="Helical" evidence="1">
    <location>
        <begin position="34"/>
        <end position="60"/>
    </location>
</feature>
<accession>A0A8J7YR89</accession>
<reference evidence="2" key="1">
    <citation type="submission" date="2021-06" db="EMBL/GenBank/DDBJ databases">
        <title>Halomicroarcula sp. F24A a new haloarchaeum isolated from saline soil.</title>
        <authorList>
            <person name="Duran-Viseras A."/>
            <person name="Sanchez-Porro C."/>
            <person name="Ventosa A."/>
        </authorList>
    </citation>
    <scope>NUCLEOTIDE SEQUENCE</scope>
    <source>
        <strain evidence="2">F24A</strain>
    </source>
</reference>
<keyword evidence="3" id="KW-1185">Reference proteome</keyword>
<dbReference type="Proteomes" id="UP000783863">
    <property type="component" value="Unassembled WGS sequence"/>
</dbReference>
<feature type="transmembrane region" description="Helical" evidence="1">
    <location>
        <begin position="143"/>
        <end position="162"/>
    </location>
</feature>
<feature type="transmembrane region" description="Helical" evidence="1">
    <location>
        <begin position="336"/>
        <end position="358"/>
    </location>
</feature>
<feature type="transmembrane region" description="Helical" evidence="1">
    <location>
        <begin position="72"/>
        <end position="94"/>
    </location>
</feature>
<feature type="transmembrane region" description="Helical" evidence="1">
    <location>
        <begin position="220"/>
        <end position="236"/>
    </location>
</feature>
<feature type="transmembrane region" description="Helical" evidence="1">
    <location>
        <begin position="197"/>
        <end position="215"/>
    </location>
</feature>
<dbReference type="RefSeq" id="WP_220590066.1">
    <property type="nucleotide sequence ID" value="NZ_RKLQ01000006.1"/>
</dbReference>
<dbReference type="EMBL" id="RKLQ01000006">
    <property type="protein sequence ID" value="MBX0305873.1"/>
    <property type="molecule type" value="Genomic_DNA"/>
</dbReference>
<evidence type="ECO:0000313" key="2">
    <source>
        <dbReference type="EMBL" id="MBX0305873.1"/>
    </source>
</evidence>
<comment type="caution">
    <text evidence="2">The sequence shown here is derived from an EMBL/GenBank/DDBJ whole genome shotgun (WGS) entry which is preliminary data.</text>
</comment>
<feature type="transmembrane region" description="Helical" evidence="1">
    <location>
        <begin position="169"/>
        <end position="185"/>
    </location>
</feature>
<evidence type="ECO:0000313" key="3">
    <source>
        <dbReference type="Proteomes" id="UP000783863"/>
    </source>
</evidence>
<proteinExistence type="predicted"/>
<gene>
    <name evidence="2" type="ORF">EGD98_19700</name>
</gene>
<keyword evidence="1" id="KW-0812">Transmembrane</keyword>
<feature type="transmembrane region" description="Helical" evidence="1">
    <location>
        <begin position="413"/>
        <end position="433"/>
    </location>
</feature>
<keyword evidence="1" id="KW-0472">Membrane</keyword>
<sequence length="611" mass="67174">MSELRVRALLVLGYALTGIGTASAYLNPATGYELSIYAGTPALFWVGSTVALLVSILVVFSPSTRGPRMLGAVLGGVGMLSIVSLPIIRGYYYVGEADALSHLGTAMEMHAGVRGFTENRYPVVHTVGVVLHDVTGLPLRHTMLLLIVVFIACFFVFVPLVVRELTDDLTATYVGLFSGFLLLPINHLAPSYRVHPTSQAILFAPVFLFAFLLLYKNRTWPRSVMFLLLAPTFVLLHPQQAASLVAFFGVIAVIQVLYDVRSGRAGAQMRSWVLPEVAAYAVTFWLWVQQLPVFQQNTEQVIEALAGEIQFAESTARRTGSLDSVGGSLPEVFMKLFFVSTAYILLTGVVLAVVVASVRPYRSNAPVDSIASDGGKEQILLLSLFGGLVPVGLLFVIYLVGGLSDQYFRHLGLLMMFGTVLGAIGIGLVVRYVRQQRSATTARGLVVVALVVVTALSLPVVFSSPYIYDSSHHVTEAQVNGYETTFEYRAESIVFDDVRSPVFRYGRTLADSSASETDFYYQGCPDGIPDHFNNQSLRAYYEEPVYVPVTGADKVRDPELWDGFRFNHSDFDYLRTEPGIDRVQANGEYALYRVEPRNSQQTSQVRQCFPG</sequence>
<name>A0A8J7YR89_9EURY</name>
<feature type="transmembrane region" description="Helical" evidence="1">
    <location>
        <begin position="445"/>
        <end position="468"/>
    </location>
</feature>
<feature type="transmembrane region" description="Helical" evidence="1">
    <location>
        <begin position="272"/>
        <end position="288"/>
    </location>
</feature>
<feature type="transmembrane region" description="Helical" evidence="1">
    <location>
        <begin position="242"/>
        <end position="260"/>
    </location>
</feature>
<organism evidence="2 3">
    <name type="scientific">Haloarcula salinisoli</name>
    <dbReference type="NCBI Taxonomy" id="2487746"/>
    <lineage>
        <taxon>Archaea</taxon>
        <taxon>Methanobacteriati</taxon>
        <taxon>Methanobacteriota</taxon>
        <taxon>Stenosarchaea group</taxon>
        <taxon>Halobacteria</taxon>
        <taxon>Halobacteriales</taxon>
        <taxon>Haloarculaceae</taxon>
        <taxon>Haloarcula</taxon>
    </lineage>
</organism>